<dbReference type="Gene3D" id="3.30.300.20">
    <property type="match status" value="1"/>
</dbReference>
<sequence>MLIGMTTHAYATTLAWEGNTAVGYRAYSREHVVRFGDVGSDSARFDSAVNGSAGRLVLSADAAFLGDAALPNPEQLLLAAASSCQLLSFLAVAARAGVEVTSYRDSASAEMPEDGPATRFTRIDLSIAVVARGCSEERVRELLEQAHQQCYIANTLNAPVHVTAEATIAE</sequence>
<dbReference type="InterPro" id="IPR003718">
    <property type="entry name" value="OsmC/Ohr_fam"/>
</dbReference>
<gene>
    <name evidence="1" type="ORF">ATL40_2821</name>
</gene>
<dbReference type="Proteomes" id="UP000224915">
    <property type="component" value="Unassembled WGS sequence"/>
</dbReference>
<accession>A0A2A9D3B1</accession>
<reference evidence="1 2" key="1">
    <citation type="submission" date="2017-10" db="EMBL/GenBank/DDBJ databases">
        <title>Sequencing the genomes of 1000 actinobacteria strains.</title>
        <authorList>
            <person name="Klenk H.-P."/>
        </authorList>
    </citation>
    <scope>NUCLEOTIDE SEQUENCE [LARGE SCALE GENOMIC DNA]</scope>
    <source>
        <strain evidence="1 2">DSM 21801</strain>
    </source>
</reference>
<dbReference type="AlphaFoldDB" id="A0A2A9D3B1"/>
<comment type="caution">
    <text evidence="1">The sequence shown here is derived from an EMBL/GenBank/DDBJ whole genome shotgun (WGS) entry which is preliminary data.</text>
</comment>
<evidence type="ECO:0000313" key="1">
    <source>
        <dbReference type="EMBL" id="PFG21198.1"/>
    </source>
</evidence>
<keyword evidence="2" id="KW-1185">Reference proteome</keyword>
<dbReference type="EMBL" id="PDJD01000001">
    <property type="protein sequence ID" value="PFG21198.1"/>
    <property type="molecule type" value="Genomic_DNA"/>
</dbReference>
<name>A0A2A9D3B1_9MICO</name>
<dbReference type="PANTHER" id="PTHR42830:SF2">
    <property type="entry name" value="OSMC_OHR FAMILY PROTEIN"/>
    <property type="match status" value="1"/>
</dbReference>
<dbReference type="InterPro" id="IPR036102">
    <property type="entry name" value="OsmC/Ohrsf"/>
</dbReference>
<dbReference type="PANTHER" id="PTHR42830">
    <property type="entry name" value="OSMOTICALLY INDUCIBLE FAMILY PROTEIN"/>
    <property type="match status" value="1"/>
</dbReference>
<evidence type="ECO:0000313" key="2">
    <source>
        <dbReference type="Proteomes" id="UP000224915"/>
    </source>
</evidence>
<dbReference type="InterPro" id="IPR015946">
    <property type="entry name" value="KH_dom-like_a/b"/>
</dbReference>
<protein>
    <submittedName>
        <fullName evidence="1">Organic hydroperoxide reductase OsmC/OhrA</fullName>
    </submittedName>
</protein>
<proteinExistence type="predicted"/>
<organism evidence="1 2">
    <name type="scientific">Serinibacter salmoneus</name>
    <dbReference type="NCBI Taxonomy" id="556530"/>
    <lineage>
        <taxon>Bacteria</taxon>
        <taxon>Bacillati</taxon>
        <taxon>Actinomycetota</taxon>
        <taxon>Actinomycetes</taxon>
        <taxon>Micrococcales</taxon>
        <taxon>Beutenbergiaceae</taxon>
        <taxon>Serinibacter</taxon>
    </lineage>
</organism>
<dbReference type="Pfam" id="PF02566">
    <property type="entry name" value="OsmC"/>
    <property type="match status" value="1"/>
</dbReference>
<dbReference type="SUPFAM" id="SSF82784">
    <property type="entry name" value="OsmC-like"/>
    <property type="match status" value="1"/>
</dbReference>
<dbReference type="InterPro" id="IPR052707">
    <property type="entry name" value="OsmC_Ohr_Peroxiredoxin"/>
</dbReference>